<sequence length="85" mass="9283">MLRGLGALILPVRHFRRALHEGADRVRGLLPMVFAAGPANRSDGFLELNLLACEGCIDPDDEEIGAVWAAVDRADRKLAPRQHLA</sequence>
<accession>A0A098BU93</accession>
<evidence type="ECO:0000313" key="2">
    <source>
        <dbReference type="Proteomes" id="UP000042997"/>
    </source>
</evidence>
<evidence type="ECO:0000313" key="1">
    <source>
        <dbReference type="EMBL" id="CDZ91782.1"/>
    </source>
</evidence>
<name>A0A098BU93_9NOCA</name>
<reference evidence="1 2" key="1">
    <citation type="journal article" date="2014" name="Genome Announc.">
        <title>Draft Genome Sequence of Propane- and Butane-Oxidizing Actinobacterium Rhodococcus ruber IEGM 231.</title>
        <authorList>
            <person name="Ivshina I.B."/>
            <person name="Kuyukina M.S."/>
            <person name="Krivoruchko A.V."/>
            <person name="Barbe V."/>
            <person name="Fischer C."/>
        </authorList>
    </citation>
    <scope>NUCLEOTIDE SEQUENCE [LARGE SCALE GENOMIC DNA]</scope>
</reference>
<proteinExistence type="predicted"/>
<protein>
    <submittedName>
        <fullName evidence="1">Uncharacterized protein</fullName>
    </submittedName>
</protein>
<dbReference type="AlphaFoldDB" id="A0A098BU93"/>
<organism evidence="1 2">
    <name type="scientific">Rhodococcus ruber</name>
    <dbReference type="NCBI Taxonomy" id="1830"/>
    <lineage>
        <taxon>Bacteria</taxon>
        <taxon>Bacillati</taxon>
        <taxon>Actinomycetota</taxon>
        <taxon>Actinomycetes</taxon>
        <taxon>Mycobacteriales</taxon>
        <taxon>Nocardiaceae</taxon>
        <taxon>Rhodococcus</taxon>
    </lineage>
</organism>
<dbReference type="EMBL" id="CCSD01000102">
    <property type="protein sequence ID" value="CDZ91782.1"/>
    <property type="molecule type" value="Genomic_DNA"/>
</dbReference>
<gene>
    <name evidence="1" type="ORF">RHRU231_870036</name>
</gene>
<dbReference type="Proteomes" id="UP000042997">
    <property type="component" value="Unassembled WGS sequence"/>
</dbReference>